<keyword evidence="3" id="KW-0804">Transcription</keyword>
<gene>
    <name evidence="5" type="ORF">DEM34_00265</name>
</gene>
<dbReference type="PANTHER" id="PTHR43537">
    <property type="entry name" value="TRANSCRIPTIONAL REGULATOR, GNTR FAMILY"/>
    <property type="match status" value="1"/>
</dbReference>
<evidence type="ECO:0000313" key="6">
    <source>
        <dbReference type="Proteomes" id="UP000245474"/>
    </source>
</evidence>
<dbReference type="SMART" id="SM00345">
    <property type="entry name" value="HTH_GNTR"/>
    <property type="match status" value="1"/>
</dbReference>
<dbReference type="PRINTS" id="PR00035">
    <property type="entry name" value="HTHGNTR"/>
</dbReference>
<accession>A0A2U2N9I0</accession>
<proteinExistence type="predicted"/>
<name>A0A2U2N9I0_9GAMM</name>
<dbReference type="InterPro" id="IPR008920">
    <property type="entry name" value="TF_FadR/GntR_C"/>
</dbReference>
<dbReference type="SUPFAM" id="SSF48008">
    <property type="entry name" value="GntR ligand-binding domain-like"/>
    <property type="match status" value="1"/>
</dbReference>
<dbReference type="EMBL" id="QFFI01000001">
    <property type="protein sequence ID" value="PWG65742.1"/>
    <property type="molecule type" value="Genomic_DNA"/>
</dbReference>
<dbReference type="Gene3D" id="1.20.120.530">
    <property type="entry name" value="GntR ligand-binding domain-like"/>
    <property type="match status" value="1"/>
</dbReference>
<evidence type="ECO:0000256" key="2">
    <source>
        <dbReference type="ARBA" id="ARBA00023125"/>
    </source>
</evidence>
<protein>
    <submittedName>
        <fullName evidence="5">GntR family transcriptional regulator</fullName>
    </submittedName>
</protein>
<dbReference type="CDD" id="cd07377">
    <property type="entry name" value="WHTH_GntR"/>
    <property type="match status" value="1"/>
</dbReference>
<keyword evidence="1" id="KW-0805">Transcription regulation</keyword>
<dbReference type="Pfam" id="PF00392">
    <property type="entry name" value="GntR"/>
    <property type="match status" value="1"/>
</dbReference>
<dbReference type="RefSeq" id="WP_109675063.1">
    <property type="nucleotide sequence ID" value="NZ_CP086615.1"/>
</dbReference>
<dbReference type="InterPro" id="IPR036390">
    <property type="entry name" value="WH_DNA-bd_sf"/>
</dbReference>
<dbReference type="SUPFAM" id="SSF46785">
    <property type="entry name" value="Winged helix' DNA-binding domain"/>
    <property type="match status" value="1"/>
</dbReference>
<dbReference type="Proteomes" id="UP000245474">
    <property type="component" value="Unassembled WGS sequence"/>
</dbReference>
<comment type="caution">
    <text evidence="5">The sequence shown here is derived from an EMBL/GenBank/DDBJ whole genome shotgun (WGS) entry which is preliminary data.</text>
</comment>
<reference evidence="5 6" key="1">
    <citation type="submission" date="2018-05" db="EMBL/GenBank/DDBJ databases">
        <title>Spiribacter halobius sp. nov., a moderately halophilic bacterium isolated from marine solar saltern.</title>
        <authorList>
            <person name="Zheng W.-S."/>
            <person name="Lu D.-C."/>
            <person name="Du Z.-J."/>
        </authorList>
    </citation>
    <scope>NUCLEOTIDE SEQUENCE [LARGE SCALE GENOMIC DNA]</scope>
    <source>
        <strain evidence="5 6">E85</strain>
    </source>
</reference>
<evidence type="ECO:0000313" key="5">
    <source>
        <dbReference type="EMBL" id="PWG65742.1"/>
    </source>
</evidence>
<evidence type="ECO:0000259" key="4">
    <source>
        <dbReference type="PROSITE" id="PS50949"/>
    </source>
</evidence>
<keyword evidence="6" id="KW-1185">Reference proteome</keyword>
<dbReference type="SMART" id="SM00895">
    <property type="entry name" value="FCD"/>
    <property type="match status" value="1"/>
</dbReference>
<dbReference type="OrthoDB" id="6627771at2"/>
<keyword evidence="2" id="KW-0238">DNA-binding</keyword>
<organism evidence="5 6">
    <name type="scientific">Sediminicurvatus halobius</name>
    <dbReference type="NCBI Taxonomy" id="2182432"/>
    <lineage>
        <taxon>Bacteria</taxon>
        <taxon>Pseudomonadati</taxon>
        <taxon>Pseudomonadota</taxon>
        <taxon>Gammaproteobacteria</taxon>
        <taxon>Chromatiales</taxon>
        <taxon>Ectothiorhodospiraceae</taxon>
        <taxon>Sediminicurvatus</taxon>
    </lineage>
</organism>
<dbReference type="InterPro" id="IPR000524">
    <property type="entry name" value="Tscrpt_reg_HTH_GntR"/>
</dbReference>
<dbReference type="InterPro" id="IPR036388">
    <property type="entry name" value="WH-like_DNA-bd_sf"/>
</dbReference>
<dbReference type="AlphaFoldDB" id="A0A2U2N9I0"/>
<sequence>MEKIRQGALHDEAAQRLRALIEAGELAPGSRIPEKRLCEEFGVSRTPLREALKVLAAEGLVELLPNRGARVVRLTRDMLEDTFAVMGSLEALSGELACQRMSEAELAELQALHYRMLAHYRRREREAYFALNRRIHEGIIAAARNEALSDVYQRLSARVRQARYATRLSEAHWAQAVADHEAMNEALAARDGERLARILRAHLRHKLAMFIDSGFVHDPSADRRTGSED</sequence>
<dbReference type="PANTHER" id="PTHR43537:SF50">
    <property type="entry name" value="TRANSCRIPTIONAL REGULATORY PROTEIN"/>
    <property type="match status" value="1"/>
</dbReference>
<dbReference type="PROSITE" id="PS50949">
    <property type="entry name" value="HTH_GNTR"/>
    <property type="match status" value="1"/>
</dbReference>
<evidence type="ECO:0000256" key="1">
    <source>
        <dbReference type="ARBA" id="ARBA00023015"/>
    </source>
</evidence>
<dbReference type="GO" id="GO:0003700">
    <property type="term" value="F:DNA-binding transcription factor activity"/>
    <property type="evidence" value="ECO:0007669"/>
    <property type="project" value="InterPro"/>
</dbReference>
<dbReference type="InterPro" id="IPR011711">
    <property type="entry name" value="GntR_C"/>
</dbReference>
<dbReference type="Pfam" id="PF07729">
    <property type="entry name" value="FCD"/>
    <property type="match status" value="1"/>
</dbReference>
<dbReference type="Gene3D" id="1.10.10.10">
    <property type="entry name" value="Winged helix-like DNA-binding domain superfamily/Winged helix DNA-binding domain"/>
    <property type="match status" value="1"/>
</dbReference>
<evidence type="ECO:0000256" key="3">
    <source>
        <dbReference type="ARBA" id="ARBA00023163"/>
    </source>
</evidence>
<feature type="domain" description="HTH gntR-type" evidence="4">
    <location>
        <begin position="7"/>
        <end position="74"/>
    </location>
</feature>
<dbReference type="GO" id="GO:0003677">
    <property type="term" value="F:DNA binding"/>
    <property type="evidence" value="ECO:0007669"/>
    <property type="project" value="UniProtKB-KW"/>
</dbReference>